<evidence type="ECO:0000313" key="2">
    <source>
        <dbReference type="EMBL" id="ADD67905.1"/>
    </source>
</evidence>
<dbReference type="PaxDb" id="522772-Dacet_1133"/>
<dbReference type="HOGENOM" id="CLU_099424_1_0_0"/>
<dbReference type="EMBL" id="CP001968">
    <property type="protein sequence ID" value="ADD67905.1"/>
    <property type="molecule type" value="Genomic_DNA"/>
</dbReference>
<dbReference type="SUPFAM" id="SSF50630">
    <property type="entry name" value="Acid proteases"/>
    <property type="match status" value="1"/>
</dbReference>
<sequence>MKSEKRLKVIGLTDRIDFPEFDLFDIAAKIDTGAHTSSIHCHSIRTFLSDDIQRVAFKVLDPSHKKYCEKEIVMDICKIRNVKSSNGITETRYSVRTKVIIFNKTYSIELTLTNRKDMKFPVLIGSRMLSGKFIVDVSKKDLSYTSNR</sequence>
<dbReference type="PANTHER" id="PTHR38037:SF2">
    <property type="entry name" value="ATP-DEPENDENT ZINC PROTEASE DOMAIN-CONTAINING PROTEIN-RELATED"/>
    <property type="match status" value="1"/>
</dbReference>
<dbReference type="InterPro" id="IPR021109">
    <property type="entry name" value="Peptidase_aspartic_dom_sf"/>
</dbReference>
<reference evidence="2 3" key="1">
    <citation type="journal article" date="2010" name="Stand. Genomic Sci.">
        <title>Complete genome sequence of Denitrovibrio acetiphilus type strain (N2460).</title>
        <authorList>
            <person name="Kiss H."/>
            <person name="Lang E."/>
            <person name="Lapidus A."/>
            <person name="Copeland A."/>
            <person name="Nolan M."/>
            <person name="Glavina Del Rio T."/>
            <person name="Chen F."/>
            <person name="Lucas S."/>
            <person name="Tice H."/>
            <person name="Cheng J.F."/>
            <person name="Han C."/>
            <person name="Goodwin L."/>
            <person name="Pitluck S."/>
            <person name="Liolios K."/>
            <person name="Pati A."/>
            <person name="Ivanova N."/>
            <person name="Mavromatis K."/>
            <person name="Chen A."/>
            <person name="Palaniappan K."/>
            <person name="Land M."/>
            <person name="Hauser L."/>
            <person name="Chang Y.J."/>
            <person name="Jeffries C.D."/>
            <person name="Detter J.C."/>
            <person name="Brettin T."/>
            <person name="Spring S."/>
            <person name="Rohde M."/>
            <person name="Goker M."/>
            <person name="Woyke T."/>
            <person name="Bristow J."/>
            <person name="Eisen J.A."/>
            <person name="Markowitz V."/>
            <person name="Hugenholtz P."/>
            <person name="Kyrpides N.C."/>
            <person name="Klenk H.P."/>
        </authorList>
    </citation>
    <scope>NUCLEOTIDE SEQUENCE [LARGE SCALE GENOMIC DNA]</scope>
    <source>
        <strain evidence="3">DSM 12809 / NBRC 114555 / N2460</strain>
    </source>
</reference>
<name>D4H7A6_DENA2</name>
<gene>
    <name evidence="2" type="ordered locus">Dacet_1133</name>
</gene>
<dbReference type="RefSeq" id="WP_013010427.1">
    <property type="nucleotide sequence ID" value="NC_013943.1"/>
</dbReference>
<evidence type="ECO:0000313" key="3">
    <source>
        <dbReference type="Proteomes" id="UP000002012"/>
    </source>
</evidence>
<dbReference type="AlphaFoldDB" id="D4H7A6"/>
<dbReference type="InterPro" id="IPR008503">
    <property type="entry name" value="Asp_endopeptidase"/>
</dbReference>
<dbReference type="OrthoDB" id="9782977at2"/>
<dbReference type="Pfam" id="PF05618">
    <property type="entry name" value="Zn_protease"/>
    <property type="match status" value="1"/>
</dbReference>
<accession>D4H7A6</accession>
<dbReference type="STRING" id="522772.Dacet_1133"/>
<feature type="domain" description="Retropepsin-like aspartic endopeptidase" evidence="1">
    <location>
        <begin position="18"/>
        <end position="141"/>
    </location>
</feature>
<evidence type="ECO:0000259" key="1">
    <source>
        <dbReference type="Pfam" id="PF05618"/>
    </source>
</evidence>
<dbReference type="eggNOG" id="COG4067">
    <property type="taxonomic scope" value="Bacteria"/>
</dbReference>
<keyword evidence="3" id="KW-1185">Reference proteome</keyword>
<dbReference type="Proteomes" id="UP000002012">
    <property type="component" value="Chromosome"/>
</dbReference>
<protein>
    <recommendedName>
        <fullName evidence="1">Retropepsin-like aspartic endopeptidase domain-containing protein</fullName>
    </recommendedName>
</protein>
<organism evidence="2 3">
    <name type="scientific">Denitrovibrio acetiphilus (strain DSM 12809 / NBRC 114555 / N2460)</name>
    <dbReference type="NCBI Taxonomy" id="522772"/>
    <lineage>
        <taxon>Bacteria</taxon>
        <taxon>Pseudomonadati</taxon>
        <taxon>Deferribacterota</taxon>
        <taxon>Deferribacteres</taxon>
        <taxon>Deferribacterales</taxon>
        <taxon>Geovibrionaceae</taxon>
        <taxon>Denitrovibrio</taxon>
    </lineage>
</organism>
<dbReference type="Gene3D" id="2.40.70.10">
    <property type="entry name" value="Acid Proteases"/>
    <property type="match status" value="1"/>
</dbReference>
<dbReference type="InParanoid" id="D4H7A6"/>
<dbReference type="KEGG" id="dap:Dacet_1133"/>
<dbReference type="PANTHER" id="PTHR38037">
    <property type="entry name" value="ZN_PROTEASE DOMAIN-CONTAINING PROTEIN"/>
    <property type="match status" value="1"/>
</dbReference>
<proteinExistence type="predicted"/>